<feature type="compositionally biased region" description="Basic and acidic residues" evidence="12">
    <location>
        <begin position="480"/>
        <end position="491"/>
    </location>
</feature>
<dbReference type="PRINTS" id="PR00420">
    <property type="entry name" value="RNGMNOXGNASE"/>
</dbReference>
<evidence type="ECO:0000256" key="4">
    <source>
        <dbReference type="ARBA" id="ARBA00022630"/>
    </source>
</evidence>
<dbReference type="GO" id="GO:0004497">
    <property type="term" value="F:monooxygenase activity"/>
    <property type="evidence" value="ECO:0007669"/>
    <property type="project" value="UniProtKB-KW"/>
</dbReference>
<dbReference type="InterPro" id="IPR036188">
    <property type="entry name" value="FAD/NAD-bd_sf"/>
</dbReference>
<dbReference type="GO" id="GO:0005730">
    <property type="term" value="C:nucleolus"/>
    <property type="evidence" value="ECO:0007669"/>
    <property type="project" value="UniProtKB-SubCell"/>
</dbReference>
<feature type="compositionally biased region" description="Acidic residues" evidence="12">
    <location>
        <begin position="725"/>
        <end position="737"/>
    </location>
</feature>
<evidence type="ECO:0000256" key="9">
    <source>
        <dbReference type="ARBA" id="ARBA00032634"/>
    </source>
</evidence>
<feature type="region of interest" description="Disordered" evidence="12">
    <location>
        <begin position="993"/>
        <end position="1056"/>
    </location>
</feature>
<dbReference type="PANTHER" id="PTHR13789:SF261">
    <property type="entry name" value="HYDROXYLASE, PUTATIVE (AFU_ORTHOLOGUE AFUA_7G00590)-RELATED"/>
    <property type="match status" value="1"/>
</dbReference>
<evidence type="ECO:0000256" key="2">
    <source>
        <dbReference type="ARBA" id="ARBA00005819"/>
    </source>
</evidence>
<evidence type="ECO:0000256" key="3">
    <source>
        <dbReference type="ARBA" id="ARBA00007992"/>
    </source>
</evidence>
<organism evidence="14 15">
    <name type="scientific">Aureobasidium pullulans</name>
    <name type="common">Black yeast</name>
    <name type="synonym">Pullularia pullulans</name>
    <dbReference type="NCBI Taxonomy" id="5580"/>
    <lineage>
        <taxon>Eukaryota</taxon>
        <taxon>Fungi</taxon>
        <taxon>Dikarya</taxon>
        <taxon>Ascomycota</taxon>
        <taxon>Pezizomycotina</taxon>
        <taxon>Dothideomycetes</taxon>
        <taxon>Dothideomycetidae</taxon>
        <taxon>Dothideales</taxon>
        <taxon>Saccotheciaceae</taxon>
        <taxon>Aureobasidium</taxon>
    </lineage>
</organism>
<feature type="compositionally biased region" description="Acidic residues" evidence="12">
    <location>
        <begin position="791"/>
        <end position="815"/>
    </location>
</feature>
<feature type="region of interest" description="Disordered" evidence="12">
    <location>
        <begin position="725"/>
        <end position="827"/>
    </location>
</feature>
<keyword evidence="4" id="KW-0285">Flavoprotein</keyword>
<proteinExistence type="inferred from homology"/>
<feature type="compositionally biased region" description="Polar residues" evidence="12">
    <location>
        <begin position="551"/>
        <end position="562"/>
    </location>
</feature>
<evidence type="ECO:0000256" key="11">
    <source>
        <dbReference type="SAM" id="Coils"/>
    </source>
</evidence>
<evidence type="ECO:0000313" key="14">
    <source>
        <dbReference type="EMBL" id="TIA74784.1"/>
    </source>
</evidence>
<feature type="domain" description="RRM" evidence="13">
    <location>
        <begin position="846"/>
        <end position="928"/>
    </location>
</feature>
<comment type="subcellular location">
    <subcellularLocation>
        <location evidence="1">Nucleus</location>
        <location evidence="1">Nucleolus</location>
    </subcellularLocation>
</comment>
<keyword evidence="11" id="KW-0175">Coiled coil</keyword>
<feature type="compositionally biased region" description="Basic and acidic residues" evidence="12">
    <location>
        <begin position="1018"/>
        <end position="1049"/>
    </location>
</feature>
<evidence type="ECO:0000256" key="10">
    <source>
        <dbReference type="PROSITE-ProRule" id="PRU00176"/>
    </source>
</evidence>
<keyword evidence="6" id="KW-0560">Oxidoreductase</keyword>
<keyword evidence="10" id="KW-0694">RNA-binding</keyword>
<dbReference type="SMART" id="SM00360">
    <property type="entry name" value="RRM"/>
    <property type="match status" value="1"/>
</dbReference>
<dbReference type="AlphaFoldDB" id="A0A4T0EKZ6"/>
<keyword evidence="5" id="KW-0274">FAD</keyword>
<dbReference type="InterPro" id="IPR035979">
    <property type="entry name" value="RBD_domain_sf"/>
</dbReference>
<dbReference type="SUPFAM" id="SSF51905">
    <property type="entry name" value="FAD/NAD(P)-binding domain"/>
    <property type="match status" value="1"/>
</dbReference>
<dbReference type="CDD" id="cd12263">
    <property type="entry name" value="RRM_ABT1_like"/>
    <property type="match status" value="1"/>
</dbReference>
<dbReference type="Pfam" id="PF00076">
    <property type="entry name" value="RRM_1"/>
    <property type="match status" value="1"/>
</dbReference>
<dbReference type="EMBL" id="QZBU01000051">
    <property type="protein sequence ID" value="TIA74784.1"/>
    <property type="molecule type" value="Genomic_DNA"/>
</dbReference>
<evidence type="ECO:0000256" key="7">
    <source>
        <dbReference type="ARBA" id="ARBA00023033"/>
    </source>
</evidence>
<evidence type="ECO:0000259" key="13">
    <source>
        <dbReference type="PROSITE" id="PS50102"/>
    </source>
</evidence>
<evidence type="ECO:0000313" key="15">
    <source>
        <dbReference type="Proteomes" id="UP000304947"/>
    </source>
</evidence>
<feature type="compositionally biased region" description="Basic and acidic residues" evidence="12">
    <location>
        <begin position="602"/>
        <end position="612"/>
    </location>
</feature>
<evidence type="ECO:0000256" key="6">
    <source>
        <dbReference type="ARBA" id="ARBA00023002"/>
    </source>
</evidence>
<dbReference type="GO" id="GO:0071949">
    <property type="term" value="F:FAD binding"/>
    <property type="evidence" value="ECO:0007669"/>
    <property type="project" value="InterPro"/>
</dbReference>
<dbReference type="Gene3D" id="3.50.50.60">
    <property type="entry name" value="FAD/NAD(P)-binding domain"/>
    <property type="match status" value="1"/>
</dbReference>
<comment type="caution">
    <text evidence="14">The sequence shown here is derived from an EMBL/GenBank/DDBJ whole genome shotgun (WGS) entry which is preliminary data.</text>
</comment>
<feature type="compositionally biased region" description="Basic and acidic residues" evidence="12">
    <location>
        <begin position="816"/>
        <end position="827"/>
    </location>
</feature>
<feature type="compositionally biased region" description="Low complexity" evidence="12">
    <location>
        <begin position="575"/>
        <end position="601"/>
    </location>
</feature>
<dbReference type="Proteomes" id="UP000304947">
    <property type="component" value="Unassembled WGS sequence"/>
</dbReference>
<name>A0A4T0EKZ6_AURPU</name>
<dbReference type="SUPFAM" id="SSF54928">
    <property type="entry name" value="RNA-binding domain, RBD"/>
    <property type="match status" value="1"/>
</dbReference>
<dbReference type="Pfam" id="PF01494">
    <property type="entry name" value="FAD_binding_3"/>
    <property type="match status" value="1"/>
</dbReference>
<evidence type="ECO:0000256" key="5">
    <source>
        <dbReference type="ARBA" id="ARBA00022827"/>
    </source>
</evidence>
<keyword evidence="7" id="KW-0503">Monooxygenase</keyword>
<feature type="region of interest" description="Disordered" evidence="12">
    <location>
        <begin position="546"/>
        <end position="620"/>
    </location>
</feature>
<sequence>MAVDMEQQPLRVTIIGAGIAGLTAALALRKQGHVVTVLERSRFAVETGAAMHMAPNATALLEWMDIRPSEVGGTLLRQMRRFDSSGNLIHTKVFGPEDRSHWQTEWYLVHRVDLHNKLKSESTSTSRPGVPVKLHLACKVSDIDISNASVTLEDGQTFEGDVLLGADGLHSFTRKLISGDIKPYAVGKSAMRWLVPKETLLADPRTDRVSIETPGAFVEWSAPDRRLVAYPCSDDKIMNMCAFAPSSEFQDPDSIGEDAYNTSGNRDLMLRAFKDFCPAVHAAMENSGDSLKIWDMYDMKTLPKWCDGPSAIIGDAAHPFQPYMGQGGAMAIEDAISVAVLLPLGTTIQQIPERLRLYEKCRKERNELVLMYTRMNGRDEGDDSVRRMTAKDLVDCMTMCVMHNERTSSMEALSKATAIAVRNATAIVHNSPQSSDSAQTTIHHAVSETAVPFMEAFRKQHPVHYAIAPDFDTTTETETEGEREQEPRDSSPRPLKRLQNRRHDFDGVDPAHVGHIYCDNCGGYWEYNHIYCPRCAGRTLRHDYGTGGQEPATTNDAETGESTWDDNADGPIAGTVEESWATTTTSAADTSTSSEVHTSSRSYRELTPDARAEPSSAADPSLRHVHPVIDICCRGVPYLNMAPHCCCAQPCTHDIAPAGVRFSKARVRAQPCCTSCLPITAAVVFGGPVPAMPVFVFCDIEKKSSLKRRRKFRKRNEFLDHELSDEEDVGYNSEDQEESRGARSIKRRRVDQDSDDDSQADFDEDDEEALDKTSAIAAKPAPAVSKGRFELDDEDADDFVPEEDDEDDNDNLEDATESHTTTKEKTVKPLTQKQLLKSQKAAKKTGVIYISRIPPFMKPATLKHYLTPYGEIGRVFLTPEDPVAQKQRVRNGGNKKKSFTDGWVEFINKKDAKAAAETLNGNIIGGKKGNFYHDDMWNMKYLTGFKWSHLTEQIANENAERAARLRAEVARTRRENKSFVEDVERSKMLEGMRAKKAAQADRAGAAQSSTAPAKPVGRVRELTRDFKQNEVKSKRIKDSSKSEQSEDVQRVLSKIF</sequence>
<feature type="coiled-coil region" evidence="11">
    <location>
        <begin position="955"/>
        <end position="982"/>
    </location>
</feature>
<dbReference type="PROSITE" id="PS50102">
    <property type="entry name" value="RRM"/>
    <property type="match status" value="1"/>
</dbReference>
<dbReference type="GO" id="GO:0003723">
    <property type="term" value="F:RNA binding"/>
    <property type="evidence" value="ECO:0007669"/>
    <property type="project" value="UniProtKB-UniRule"/>
</dbReference>
<evidence type="ECO:0000256" key="8">
    <source>
        <dbReference type="ARBA" id="ARBA00025024"/>
    </source>
</evidence>
<dbReference type="InterPro" id="IPR012677">
    <property type="entry name" value="Nucleotide-bd_a/b_plait_sf"/>
</dbReference>
<dbReference type="SUPFAM" id="SSF54373">
    <property type="entry name" value="FAD-linked reductases, C-terminal domain"/>
    <property type="match status" value="1"/>
</dbReference>
<feature type="compositionally biased region" description="Acidic residues" evidence="12">
    <location>
        <begin position="753"/>
        <end position="769"/>
    </location>
</feature>
<accession>A0A4T0EKZ6</accession>
<protein>
    <recommendedName>
        <fullName evidence="9">18S rRNA factor 2</fullName>
    </recommendedName>
</protein>
<comment type="function">
    <text evidence="8">Involved in the small subunit (SSU) processome assembly and function, and in the 18S rRNA synthesis. Required for the early cleavages at sites A0, A1 and A2.</text>
</comment>
<dbReference type="InterPro" id="IPR050493">
    <property type="entry name" value="FAD-dep_Monooxygenase_BioMet"/>
</dbReference>
<gene>
    <name evidence="14" type="ORF">D6C83_00419</name>
</gene>
<evidence type="ECO:0000256" key="1">
    <source>
        <dbReference type="ARBA" id="ARBA00004604"/>
    </source>
</evidence>
<comment type="similarity">
    <text evidence="3">Belongs to the paxM FAD-dependent monooxygenase family.</text>
</comment>
<feature type="region of interest" description="Disordered" evidence="12">
    <location>
        <begin position="469"/>
        <end position="497"/>
    </location>
</feature>
<dbReference type="PANTHER" id="PTHR13789">
    <property type="entry name" value="MONOOXYGENASE"/>
    <property type="match status" value="1"/>
</dbReference>
<dbReference type="InterPro" id="IPR000504">
    <property type="entry name" value="RRM_dom"/>
</dbReference>
<dbReference type="InterPro" id="IPR034353">
    <property type="entry name" value="ABT1/ESF2_RRM"/>
</dbReference>
<evidence type="ECO:0000256" key="12">
    <source>
        <dbReference type="SAM" id="MobiDB-lite"/>
    </source>
</evidence>
<dbReference type="InterPro" id="IPR002938">
    <property type="entry name" value="FAD-bd"/>
</dbReference>
<comment type="similarity">
    <text evidence="2">Belongs to the ESF2/ABP1 family.</text>
</comment>
<reference evidence="14 15" key="1">
    <citation type="submission" date="2018-10" db="EMBL/GenBank/DDBJ databases">
        <title>Fifty Aureobasidium pullulans genomes reveal a recombining polyextremotolerant generalist.</title>
        <authorList>
            <person name="Gostincar C."/>
            <person name="Turk M."/>
            <person name="Zajc J."/>
            <person name="Gunde-Cimerman N."/>
        </authorList>
    </citation>
    <scope>NUCLEOTIDE SEQUENCE [LARGE SCALE GENOMIC DNA]</scope>
    <source>
        <strain evidence="14 15">EXF-3380</strain>
    </source>
</reference>
<dbReference type="Gene3D" id="3.30.70.330">
    <property type="match status" value="1"/>
</dbReference>